<keyword evidence="1" id="KW-1133">Transmembrane helix</keyword>
<organism evidence="2 3">
    <name type="scientific">Cytobacillus gottheilii</name>
    <dbReference type="NCBI Taxonomy" id="859144"/>
    <lineage>
        <taxon>Bacteria</taxon>
        <taxon>Bacillati</taxon>
        <taxon>Bacillota</taxon>
        <taxon>Bacilli</taxon>
        <taxon>Bacillales</taxon>
        <taxon>Bacillaceae</taxon>
        <taxon>Cytobacillus</taxon>
    </lineage>
</organism>
<accession>A0ABX8FDH7</accession>
<gene>
    <name evidence="2" type="ORF">J1899_20320</name>
</gene>
<keyword evidence="1" id="KW-0812">Transmembrane</keyword>
<reference evidence="2 3" key="1">
    <citation type="submission" date="2021-03" db="EMBL/GenBank/DDBJ databases">
        <title>The first data on the complete genome of the tetrodotoxin-producing bacterium.</title>
        <authorList>
            <person name="Melnikova D.I."/>
            <person name="Nijland R."/>
            <person name="Magarlamov T.Y."/>
        </authorList>
    </citation>
    <scope>NUCLEOTIDE SEQUENCE [LARGE SCALE GENOMIC DNA]</scope>
    <source>
        <strain evidence="2 3">1839</strain>
    </source>
</reference>
<protein>
    <submittedName>
        <fullName evidence="2">VanZ family protein</fullName>
    </submittedName>
</protein>
<feature type="transmembrane region" description="Helical" evidence="1">
    <location>
        <begin position="47"/>
        <end position="72"/>
    </location>
</feature>
<feature type="transmembrane region" description="Helical" evidence="1">
    <location>
        <begin position="79"/>
        <end position="100"/>
    </location>
</feature>
<dbReference type="RefSeq" id="WP_214476337.1">
    <property type="nucleotide sequence ID" value="NZ_CP071709.1"/>
</dbReference>
<feature type="transmembrane region" description="Helical" evidence="1">
    <location>
        <begin position="7"/>
        <end position="27"/>
    </location>
</feature>
<feature type="transmembrane region" description="Helical" evidence="1">
    <location>
        <begin position="106"/>
        <end position="125"/>
    </location>
</feature>
<evidence type="ECO:0000313" key="3">
    <source>
        <dbReference type="Proteomes" id="UP000679247"/>
    </source>
</evidence>
<dbReference type="NCBIfam" id="NF037970">
    <property type="entry name" value="vanZ_1"/>
    <property type="match status" value="1"/>
</dbReference>
<name>A0ABX8FDH7_9BACI</name>
<sequence>MKQLGLKLWVIVMCVGLFTNNVAAFFLEGSISFHIDPNPSADFYFPVYPLMEASAFELAGHALMFAAFTFLLYKNISRLTLTFGISILYAIITELLQPFFGRGADWYDLAADFIGISGVLFFFLIEKNMAGVQKDTSKTH</sequence>
<evidence type="ECO:0000313" key="2">
    <source>
        <dbReference type="EMBL" id="QVY61272.1"/>
    </source>
</evidence>
<keyword evidence="3" id="KW-1185">Reference proteome</keyword>
<dbReference type="EMBL" id="CP071709">
    <property type="protein sequence ID" value="QVY61272.1"/>
    <property type="molecule type" value="Genomic_DNA"/>
</dbReference>
<dbReference type="Proteomes" id="UP000679247">
    <property type="component" value="Chromosome"/>
</dbReference>
<evidence type="ECO:0000256" key="1">
    <source>
        <dbReference type="SAM" id="Phobius"/>
    </source>
</evidence>
<proteinExistence type="predicted"/>
<keyword evidence="1" id="KW-0472">Membrane</keyword>